<name>A0A176WTY4_MARPO</name>
<comment type="caution">
    <text evidence="2">The sequence shown here is derived from an EMBL/GenBank/DDBJ whole genome shotgun (WGS) entry which is preliminary data.</text>
</comment>
<proteinExistence type="predicted"/>
<evidence type="ECO:0000256" key="1">
    <source>
        <dbReference type="SAM" id="MobiDB-lite"/>
    </source>
</evidence>
<organism evidence="2 3">
    <name type="scientific">Marchantia polymorpha subsp. ruderalis</name>
    <dbReference type="NCBI Taxonomy" id="1480154"/>
    <lineage>
        <taxon>Eukaryota</taxon>
        <taxon>Viridiplantae</taxon>
        <taxon>Streptophyta</taxon>
        <taxon>Embryophyta</taxon>
        <taxon>Marchantiophyta</taxon>
        <taxon>Marchantiopsida</taxon>
        <taxon>Marchantiidae</taxon>
        <taxon>Marchantiales</taxon>
        <taxon>Marchantiaceae</taxon>
        <taxon>Marchantia</taxon>
    </lineage>
</organism>
<dbReference type="CDD" id="cd10537">
    <property type="entry name" value="SET_SETD9"/>
    <property type="match status" value="1"/>
</dbReference>
<dbReference type="Proteomes" id="UP000077202">
    <property type="component" value="Unassembled WGS sequence"/>
</dbReference>
<accession>A0A176WTY4</accession>
<evidence type="ECO:0008006" key="4">
    <source>
        <dbReference type="Google" id="ProtNLM"/>
    </source>
</evidence>
<dbReference type="InterPro" id="IPR040415">
    <property type="entry name" value="SETD9"/>
</dbReference>
<reference evidence="2" key="1">
    <citation type="submission" date="2016-03" db="EMBL/GenBank/DDBJ databases">
        <title>Mechanisms controlling the formation of the plant cell surface in tip-growing cells are functionally conserved among land plants.</title>
        <authorList>
            <person name="Honkanen S."/>
            <person name="Jones V.A."/>
            <person name="Morieri G."/>
            <person name="Champion C."/>
            <person name="Hetherington A.J."/>
            <person name="Kelly S."/>
            <person name="Saint-Marcoux D."/>
            <person name="Proust H."/>
            <person name="Prescott H."/>
            <person name="Dolan L."/>
        </authorList>
    </citation>
    <scope>NUCLEOTIDE SEQUENCE [LARGE SCALE GENOMIC DNA]</scope>
    <source>
        <tissue evidence="2">Whole gametophyte</tissue>
    </source>
</reference>
<evidence type="ECO:0000313" key="3">
    <source>
        <dbReference type="Proteomes" id="UP000077202"/>
    </source>
</evidence>
<protein>
    <recommendedName>
        <fullName evidence="4">SET domain-containing protein</fullName>
    </recommendedName>
</protein>
<gene>
    <name evidence="2" type="ORF">AXG93_3524s1010</name>
</gene>
<dbReference type="EMBL" id="LVLJ01000074">
    <property type="protein sequence ID" value="OAE35766.1"/>
    <property type="molecule type" value="Genomic_DNA"/>
</dbReference>
<feature type="region of interest" description="Disordered" evidence="1">
    <location>
        <begin position="234"/>
        <end position="255"/>
    </location>
</feature>
<keyword evidence="3" id="KW-1185">Reference proteome</keyword>
<dbReference type="PANTHER" id="PTHR33524">
    <property type="entry name" value="C5ORF35"/>
    <property type="match status" value="1"/>
</dbReference>
<dbReference type="PANTHER" id="PTHR33524:SF1">
    <property type="entry name" value="SET DOMAIN-CONTAINING PROTEIN"/>
    <property type="match status" value="1"/>
</dbReference>
<evidence type="ECO:0000313" key="2">
    <source>
        <dbReference type="EMBL" id="OAE35766.1"/>
    </source>
</evidence>
<sequence length="404" mass="45732">MAGGQVKKIWEKLLSPFKQVDKRHLQHEIDTYRLYLLTSYNRLGASGGEEVAKELQSLADSTAFTAQQAEVQNNVHQQISAVAELLDQVLLIKSAKDEEPLKKSRPSGLSFAVGHAPPKVVREKTVETNPLSRAEVSKKFHERFGYSLESKQSEIDHVEAGEGLFIRGRAEPGTVVSLYPGVIYAPSQYRFMPGYPRVDTGNPYLIARYDGLILDGKSWGRGGDQREWWEGANSHELDPPELSADKSLDHSKAGDGRQRIWESVTGAQRHDVPIEGAILERRNPLAFGHFANHPPKDKKPNVMICSYSAPVSNPLVRPYIPNVLVGSEEQQMERRGLLWIKEGRSDDDDFDGKLGRPEIRTLVLVATRALQDEELLLNYRLSSYMRRPGWYHAVDEEEDRRRWE</sequence>
<dbReference type="AlphaFoldDB" id="A0A176WTY4"/>